<feature type="region of interest" description="Disordered" evidence="1">
    <location>
        <begin position="1"/>
        <end position="48"/>
    </location>
</feature>
<proteinExistence type="predicted"/>
<evidence type="ECO:0000313" key="3">
    <source>
        <dbReference type="Proteomes" id="UP000521943"/>
    </source>
</evidence>
<dbReference type="Proteomes" id="UP000521943">
    <property type="component" value="Unassembled WGS sequence"/>
</dbReference>
<dbReference type="CDD" id="cd00303">
    <property type="entry name" value="retropepsin_like"/>
    <property type="match status" value="1"/>
</dbReference>
<evidence type="ECO:0000256" key="1">
    <source>
        <dbReference type="SAM" id="MobiDB-lite"/>
    </source>
</evidence>
<organism evidence="2 3">
    <name type="scientific">Ephemerocybe angulata</name>
    <dbReference type="NCBI Taxonomy" id="980116"/>
    <lineage>
        <taxon>Eukaryota</taxon>
        <taxon>Fungi</taxon>
        <taxon>Dikarya</taxon>
        <taxon>Basidiomycota</taxon>
        <taxon>Agaricomycotina</taxon>
        <taxon>Agaricomycetes</taxon>
        <taxon>Agaricomycetidae</taxon>
        <taxon>Agaricales</taxon>
        <taxon>Agaricineae</taxon>
        <taxon>Psathyrellaceae</taxon>
        <taxon>Ephemerocybe</taxon>
    </lineage>
</organism>
<reference evidence="2 3" key="1">
    <citation type="submission" date="2020-07" db="EMBL/GenBank/DDBJ databases">
        <title>Comparative genomics of pyrophilous fungi reveals a link between fire events and developmental genes.</title>
        <authorList>
            <consortium name="DOE Joint Genome Institute"/>
            <person name="Steindorff A.S."/>
            <person name="Carver A."/>
            <person name="Calhoun S."/>
            <person name="Stillman K."/>
            <person name="Liu H."/>
            <person name="Lipzen A."/>
            <person name="Pangilinan J."/>
            <person name="Labutti K."/>
            <person name="Bruns T.D."/>
            <person name="Grigoriev I.V."/>
        </authorList>
    </citation>
    <scope>NUCLEOTIDE SEQUENCE [LARGE SCALE GENOMIC DNA]</scope>
    <source>
        <strain evidence="2 3">CBS 144469</strain>
    </source>
</reference>
<dbReference type="EMBL" id="JACGCI010000123">
    <property type="protein sequence ID" value="KAF6744368.1"/>
    <property type="molecule type" value="Genomic_DNA"/>
</dbReference>
<keyword evidence="3" id="KW-1185">Reference proteome</keyword>
<name>A0A8H6HEG8_9AGAR</name>
<comment type="caution">
    <text evidence="2">The sequence shown here is derived from an EMBL/GenBank/DDBJ whole genome shotgun (WGS) entry which is preliminary data.</text>
</comment>
<gene>
    <name evidence="2" type="ORF">DFP72DRAFT_775495</name>
</gene>
<feature type="non-terminal residue" evidence="2">
    <location>
        <position position="1"/>
    </location>
</feature>
<dbReference type="AlphaFoldDB" id="A0A8H6HEG8"/>
<accession>A0A8H6HEG8</accession>
<protein>
    <submittedName>
        <fullName evidence="2">Uncharacterized protein</fullName>
    </submittedName>
</protein>
<feature type="compositionally biased region" description="Basic and acidic residues" evidence="1">
    <location>
        <begin position="1"/>
        <end position="18"/>
    </location>
</feature>
<feature type="non-terminal residue" evidence="2">
    <location>
        <position position="121"/>
    </location>
</feature>
<sequence length="121" mass="13030">SPNKKLSTEKETDTELDRPSASLQARREGKQSTSNTAGDEPNQESTAAKEYLLLECTFSDPDGPAKVSMASLIDSGATNCYMDTEFATMYRLPLQTLPTPVKLYNADGSENAAGDILTTCT</sequence>
<dbReference type="OrthoDB" id="2646539at2759"/>
<evidence type="ECO:0000313" key="2">
    <source>
        <dbReference type="EMBL" id="KAF6744368.1"/>
    </source>
</evidence>